<evidence type="ECO:0000256" key="1">
    <source>
        <dbReference type="SAM" id="MobiDB-lite"/>
    </source>
</evidence>
<evidence type="ECO:0000313" key="4">
    <source>
        <dbReference type="Proteomes" id="UP001153328"/>
    </source>
</evidence>
<reference evidence="3" key="1">
    <citation type="submission" date="2021-06" db="EMBL/GenBank/DDBJ databases">
        <authorList>
            <person name="Arsene-Ploetze F."/>
        </authorList>
    </citation>
    <scope>NUCLEOTIDE SEQUENCE</scope>
    <source>
        <strain evidence="3">SBRY1</strain>
    </source>
</reference>
<feature type="region of interest" description="Disordered" evidence="1">
    <location>
        <begin position="1"/>
        <end position="49"/>
    </location>
</feature>
<proteinExistence type="predicted"/>
<dbReference type="PROSITE" id="PS51186">
    <property type="entry name" value="GNAT"/>
    <property type="match status" value="1"/>
</dbReference>
<sequence length="225" mass="24200">MGRAGERHGAARSGGRPGRLPPAAGAAPHRAGGSTQRREHTETGAHRKGIAMAGTRAAEAGVHALLSDGETVLIRSALPGDHEGLLRLYDDMSAENRRLRFFGAGRRPGHEAADWMLAPPRRGHRALVAVHGDRIIGIAEYEVTSGRTVAEISSAVADDFHQRGVGTLLVEHLGDAARQAGRHHRLHGRHTCLQPPDAAPHRRPRPGRPVPARGRRSAHHHRPDT</sequence>
<dbReference type="CDD" id="cd04301">
    <property type="entry name" value="NAT_SF"/>
    <property type="match status" value="1"/>
</dbReference>
<feature type="compositionally biased region" description="Basic and acidic residues" evidence="1">
    <location>
        <begin position="36"/>
        <end position="45"/>
    </location>
</feature>
<dbReference type="Gene3D" id="3.40.630.30">
    <property type="match status" value="1"/>
</dbReference>
<accession>A0A9W4E850</accession>
<feature type="compositionally biased region" description="Low complexity" evidence="1">
    <location>
        <begin position="21"/>
        <end position="34"/>
    </location>
</feature>
<evidence type="ECO:0000313" key="3">
    <source>
        <dbReference type="EMBL" id="CAG7613857.1"/>
    </source>
</evidence>
<evidence type="ECO:0000259" key="2">
    <source>
        <dbReference type="PROSITE" id="PS51186"/>
    </source>
</evidence>
<dbReference type="EMBL" id="CAJVAX010000002">
    <property type="protein sequence ID" value="CAG7613857.1"/>
    <property type="molecule type" value="Genomic_DNA"/>
</dbReference>
<dbReference type="AlphaFoldDB" id="A0A9W4E850"/>
<protein>
    <recommendedName>
        <fullName evidence="2">N-acetyltransferase domain-containing protein</fullName>
    </recommendedName>
</protein>
<dbReference type="InterPro" id="IPR000182">
    <property type="entry name" value="GNAT_dom"/>
</dbReference>
<organism evidence="3 4">
    <name type="scientific">Actinacidiphila bryophytorum</name>
    <dbReference type="NCBI Taxonomy" id="1436133"/>
    <lineage>
        <taxon>Bacteria</taxon>
        <taxon>Bacillati</taxon>
        <taxon>Actinomycetota</taxon>
        <taxon>Actinomycetes</taxon>
        <taxon>Kitasatosporales</taxon>
        <taxon>Streptomycetaceae</taxon>
        <taxon>Actinacidiphila</taxon>
    </lineage>
</organism>
<comment type="caution">
    <text evidence="3">The sequence shown here is derived from an EMBL/GenBank/DDBJ whole genome shotgun (WGS) entry which is preliminary data.</text>
</comment>
<keyword evidence="4" id="KW-1185">Reference proteome</keyword>
<gene>
    <name evidence="3" type="ORF">SBRY_100209</name>
</gene>
<dbReference type="Pfam" id="PF00583">
    <property type="entry name" value="Acetyltransf_1"/>
    <property type="match status" value="1"/>
</dbReference>
<dbReference type="InterPro" id="IPR016181">
    <property type="entry name" value="Acyl_CoA_acyltransferase"/>
</dbReference>
<dbReference type="SUPFAM" id="SSF55729">
    <property type="entry name" value="Acyl-CoA N-acyltransferases (Nat)"/>
    <property type="match status" value="1"/>
</dbReference>
<feature type="domain" description="N-acetyltransferase" evidence="2">
    <location>
        <begin position="72"/>
        <end position="225"/>
    </location>
</feature>
<dbReference type="GO" id="GO:0016747">
    <property type="term" value="F:acyltransferase activity, transferring groups other than amino-acyl groups"/>
    <property type="evidence" value="ECO:0007669"/>
    <property type="project" value="InterPro"/>
</dbReference>
<feature type="region of interest" description="Disordered" evidence="1">
    <location>
        <begin position="181"/>
        <end position="225"/>
    </location>
</feature>
<dbReference type="Proteomes" id="UP001153328">
    <property type="component" value="Unassembled WGS sequence"/>
</dbReference>
<feature type="compositionally biased region" description="Basic residues" evidence="1">
    <location>
        <begin position="181"/>
        <end position="190"/>
    </location>
</feature>
<feature type="compositionally biased region" description="Basic residues" evidence="1">
    <location>
        <begin position="213"/>
        <end position="225"/>
    </location>
</feature>
<name>A0A9W4E850_9ACTN</name>